<dbReference type="AlphaFoldDB" id="J3N4G0"/>
<dbReference type="Gramene" id="OB10G24080.1">
    <property type="protein sequence ID" value="OB10G24080.1"/>
    <property type="gene ID" value="OB10G24080"/>
</dbReference>
<evidence type="ECO:0000313" key="2">
    <source>
        <dbReference type="Proteomes" id="UP000006038"/>
    </source>
</evidence>
<sequence length="90" mass="8794">SRPDPPAVVADLAGVAAAEVAHPDHGGGEAVDEQRLAVPELGDQLQGLGEFSAASDSSTVGEHVAVVAGVEPVRAAGVEGDDGVGFVVAL</sequence>
<protein>
    <submittedName>
        <fullName evidence="1">Uncharacterized protein</fullName>
    </submittedName>
</protein>
<name>J3N4G0_ORYBR</name>
<accession>J3N4G0</accession>
<reference evidence="1" key="1">
    <citation type="journal article" date="2013" name="Nat. Commun.">
        <title>Whole-genome sequencing of Oryza brachyantha reveals mechanisms underlying Oryza genome evolution.</title>
        <authorList>
            <person name="Chen J."/>
            <person name="Huang Q."/>
            <person name="Gao D."/>
            <person name="Wang J."/>
            <person name="Lang Y."/>
            <person name="Liu T."/>
            <person name="Li B."/>
            <person name="Bai Z."/>
            <person name="Luis Goicoechea J."/>
            <person name="Liang C."/>
            <person name="Chen C."/>
            <person name="Zhang W."/>
            <person name="Sun S."/>
            <person name="Liao Y."/>
            <person name="Zhang X."/>
            <person name="Yang L."/>
            <person name="Song C."/>
            <person name="Wang M."/>
            <person name="Shi J."/>
            <person name="Liu G."/>
            <person name="Liu J."/>
            <person name="Zhou H."/>
            <person name="Zhou W."/>
            <person name="Yu Q."/>
            <person name="An N."/>
            <person name="Chen Y."/>
            <person name="Cai Q."/>
            <person name="Wang B."/>
            <person name="Liu B."/>
            <person name="Min J."/>
            <person name="Huang Y."/>
            <person name="Wu H."/>
            <person name="Li Z."/>
            <person name="Zhang Y."/>
            <person name="Yin Y."/>
            <person name="Song W."/>
            <person name="Jiang J."/>
            <person name="Jackson S.A."/>
            <person name="Wing R.A."/>
            <person name="Wang J."/>
            <person name="Chen M."/>
        </authorList>
    </citation>
    <scope>NUCLEOTIDE SEQUENCE [LARGE SCALE GENOMIC DNA]</scope>
    <source>
        <strain evidence="1">cv. IRGC 101232</strain>
    </source>
</reference>
<dbReference type="EnsemblPlants" id="OB10G24080.1">
    <property type="protein sequence ID" value="OB10G24080.1"/>
    <property type="gene ID" value="OB10G24080"/>
</dbReference>
<proteinExistence type="predicted"/>
<evidence type="ECO:0000313" key="1">
    <source>
        <dbReference type="EnsemblPlants" id="OB10G24080.1"/>
    </source>
</evidence>
<organism evidence="1">
    <name type="scientific">Oryza brachyantha</name>
    <name type="common">malo sina</name>
    <dbReference type="NCBI Taxonomy" id="4533"/>
    <lineage>
        <taxon>Eukaryota</taxon>
        <taxon>Viridiplantae</taxon>
        <taxon>Streptophyta</taxon>
        <taxon>Embryophyta</taxon>
        <taxon>Tracheophyta</taxon>
        <taxon>Spermatophyta</taxon>
        <taxon>Magnoliopsida</taxon>
        <taxon>Liliopsida</taxon>
        <taxon>Poales</taxon>
        <taxon>Poaceae</taxon>
        <taxon>BOP clade</taxon>
        <taxon>Oryzoideae</taxon>
        <taxon>Oryzeae</taxon>
        <taxon>Oryzinae</taxon>
        <taxon>Oryza</taxon>
    </lineage>
</organism>
<dbReference type="HOGENOM" id="CLU_2447164_0_0_1"/>
<keyword evidence="2" id="KW-1185">Reference proteome</keyword>
<reference evidence="1" key="2">
    <citation type="submission" date="2013-04" db="UniProtKB">
        <authorList>
            <consortium name="EnsemblPlants"/>
        </authorList>
    </citation>
    <scope>IDENTIFICATION</scope>
</reference>
<dbReference type="Proteomes" id="UP000006038">
    <property type="component" value="Chromosome 10"/>
</dbReference>